<evidence type="ECO:0000256" key="5">
    <source>
        <dbReference type="ARBA" id="ARBA00022475"/>
    </source>
</evidence>
<comment type="function">
    <text evidence="11">Required for the insertion and/or proper folding and/or complex formation of integral membrane proteins into the membrane. Involved in integration of membrane proteins that insert both dependently and independently of the Sec translocase complex, as well as at least some lipoproteins. Aids folding of multispanning membrane proteins.</text>
</comment>
<keyword evidence="21" id="KW-1185">Reference proteome</keyword>
<feature type="compositionally biased region" description="Low complexity" evidence="17">
    <location>
        <begin position="282"/>
        <end position="311"/>
    </location>
</feature>
<keyword evidence="8 18" id="KW-1133">Transmembrane helix</keyword>
<dbReference type="Pfam" id="PF02096">
    <property type="entry name" value="60KD_IMP"/>
    <property type="match status" value="1"/>
</dbReference>
<feature type="compositionally biased region" description="Low complexity" evidence="17">
    <location>
        <begin position="352"/>
        <end position="374"/>
    </location>
</feature>
<keyword evidence="7" id="KW-0653">Protein transport</keyword>
<evidence type="ECO:0000259" key="19">
    <source>
        <dbReference type="Pfam" id="PF02096"/>
    </source>
</evidence>
<evidence type="ECO:0000313" key="20">
    <source>
        <dbReference type="EMBL" id="GAA3534850.1"/>
    </source>
</evidence>
<feature type="transmembrane region" description="Helical" evidence="18">
    <location>
        <begin position="30"/>
        <end position="52"/>
    </location>
</feature>
<dbReference type="Proteomes" id="UP001500689">
    <property type="component" value="Unassembled WGS sequence"/>
</dbReference>
<feature type="region of interest" description="Disordered" evidence="17">
    <location>
        <begin position="271"/>
        <end position="415"/>
    </location>
</feature>
<evidence type="ECO:0000256" key="16">
    <source>
        <dbReference type="RuleBase" id="RU003945"/>
    </source>
</evidence>
<evidence type="ECO:0000256" key="10">
    <source>
        <dbReference type="ARBA" id="ARBA00023186"/>
    </source>
</evidence>
<name>A0ABP6VIY0_9PSEU</name>
<comment type="caution">
    <text evidence="20">The sequence shown here is derived from an EMBL/GenBank/DDBJ whole genome shotgun (WGS) entry which is preliminary data.</text>
</comment>
<feature type="domain" description="Membrane insertase YidC/Oxa/ALB C-terminal" evidence="19">
    <location>
        <begin position="32"/>
        <end position="260"/>
    </location>
</feature>
<dbReference type="InterPro" id="IPR047196">
    <property type="entry name" value="YidC_ALB_C"/>
</dbReference>
<accession>A0ABP6VIY0</accession>
<evidence type="ECO:0000256" key="2">
    <source>
        <dbReference type="ARBA" id="ARBA00010527"/>
    </source>
</evidence>
<dbReference type="EMBL" id="BAAAZN010000003">
    <property type="protein sequence ID" value="GAA3534850.1"/>
    <property type="molecule type" value="Genomic_DNA"/>
</dbReference>
<dbReference type="RefSeq" id="WP_344857452.1">
    <property type="nucleotide sequence ID" value="NZ_BAAAZN010000003.1"/>
</dbReference>
<evidence type="ECO:0000313" key="21">
    <source>
        <dbReference type="Proteomes" id="UP001500689"/>
    </source>
</evidence>
<keyword evidence="4" id="KW-0813">Transport</keyword>
<feature type="transmembrane region" description="Helical" evidence="18">
    <location>
        <begin position="224"/>
        <end position="247"/>
    </location>
</feature>
<keyword evidence="10" id="KW-0143">Chaperone</keyword>
<proteinExistence type="inferred from homology"/>
<dbReference type="CDD" id="cd20070">
    <property type="entry name" value="5TM_YidC_Alb3"/>
    <property type="match status" value="1"/>
</dbReference>
<dbReference type="NCBIfam" id="TIGR03592">
    <property type="entry name" value="yidC_oxa1_cterm"/>
    <property type="match status" value="1"/>
</dbReference>
<keyword evidence="6 16" id="KW-0812">Transmembrane</keyword>
<organism evidence="20 21">
    <name type="scientific">Amycolatopsis ultiminotia</name>
    <dbReference type="NCBI Taxonomy" id="543629"/>
    <lineage>
        <taxon>Bacteria</taxon>
        <taxon>Bacillati</taxon>
        <taxon>Actinomycetota</taxon>
        <taxon>Actinomycetes</taxon>
        <taxon>Pseudonocardiales</taxon>
        <taxon>Pseudonocardiaceae</taxon>
        <taxon>Amycolatopsis</taxon>
    </lineage>
</organism>
<evidence type="ECO:0000256" key="15">
    <source>
        <dbReference type="ARBA" id="ARBA00033342"/>
    </source>
</evidence>
<keyword evidence="9 18" id="KW-0472">Membrane</keyword>
<dbReference type="PANTHER" id="PTHR12428:SF65">
    <property type="entry name" value="CYTOCHROME C OXIDASE ASSEMBLY PROTEIN COX18, MITOCHONDRIAL"/>
    <property type="match status" value="1"/>
</dbReference>
<evidence type="ECO:0000256" key="3">
    <source>
        <dbReference type="ARBA" id="ARBA00015325"/>
    </source>
</evidence>
<evidence type="ECO:0000256" key="11">
    <source>
        <dbReference type="ARBA" id="ARBA00025034"/>
    </source>
</evidence>
<evidence type="ECO:0000256" key="17">
    <source>
        <dbReference type="SAM" id="MobiDB-lite"/>
    </source>
</evidence>
<comment type="similarity">
    <text evidence="2">Belongs to the OXA1/ALB3/YidC family. Type 1 subfamily.</text>
</comment>
<reference evidence="21" key="1">
    <citation type="journal article" date="2019" name="Int. J. Syst. Evol. Microbiol.">
        <title>The Global Catalogue of Microorganisms (GCM) 10K type strain sequencing project: providing services to taxonomists for standard genome sequencing and annotation.</title>
        <authorList>
            <consortium name="The Broad Institute Genomics Platform"/>
            <consortium name="The Broad Institute Genome Sequencing Center for Infectious Disease"/>
            <person name="Wu L."/>
            <person name="Ma J."/>
        </authorList>
    </citation>
    <scope>NUCLEOTIDE SEQUENCE [LARGE SCALE GENOMIC DNA]</scope>
    <source>
        <strain evidence="21">JCM 16898</strain>
    </source>
</reference>
<evidence type="ECO:0000256" key="1">
    <source>
        <dbReference type="ARBA" id="ARBA00004651"/>
    </source>
</evidence>
<comment type="subcellular location">
    <subcellularLocation>
        <location evidence="1">Cell membrane</location>
        <topology evidence="1">Multi-pass membrane protein</topology>
    </subcellularLocation>
    <subcellularLocation>
        <location evidence="16">Membrane</location>
        <topology evidence="16">Multi-pass membrane protein</topology>
    </subcellularLocation>
</comment>
<dbReference type="PANTHER" id="PTHR12428">
    <property type="entry name" value="OXA1"/>
    <property type="match status" value="1"/>
</dbReference>
<evidence type="ECO:0000256" key="18">
    <source>
        <dbReference type="SAM" id="Phobius"/>
    </source>
</evidence>
<dbReference type="InterPro" id="IPR001708">
    <property type="entry name" value="YidC/ALB3/OXA1/COX18"/>
</dbReference>
<sequence length="415" mass="44817">MLDFIYYPVSFILWCWHKVFGFVFGESSAVAWILGIIFLTFTVRGIMFKPFVNQVRSMKKMQDFAPEMKKLQKKYANDRQRQAQEMQKLQREHGVNPLGSCLPMVLQIPVFIGLNHVLRAFTFPPPGGGAKTENYFFSQHDVSSYVNAKLFGVNLGEAVNNGVGAVAGNVANGGWHWNVLPVALPLMIIASIATHLTARHSVARQNASATGNPQTAIMNKLTMYIFPFGVLVFGAFFPLGLLFYWLANNGWTLMQQRLVYTKIDKEEAARKEEAAEKRASLGPKPGQKPAAPKVGQKPVQQKKNQQSGQQRKVTKAGSAHGFAQTASAGDKASEKTSGDKPSGGKPAGGKSTGSKSAGAKSGNNTSAESASSDKATAKAADEPAAQQTENGAKGNGTGVPGLLKDSTRKSGRKRR</sequence>
<gene>
    <name evidence="20" type="primary">yidC</name>
    <name evidence="20" type="ORF">GCM10022222_18060</name>
</gene>
<evidence type="ECO:0000256" key="4">
    <source>
        <dbReference type="ARBA" id="ARBA00022448"/>
    </source>
</evidence>
<protein>
    <recommendedName>
        <fullName evidence="3">Membrane protein insertase YidC</fullName>
    </recommendedName>
    <alternativeName>
        <fullName evidence="15">Foldase YidC</fullName>
    </alternativeName>
    <alternativeName>
        <fullName evidence="14">Membrane integrase YidC</fullName>
    </alternativeName>
    <alternativeName>
        <fullName evidence="13">Membrane protein YidC</fullName>
    </alternativeName>
</protein>
<evidence type="ECO:0000256" key="7">
    <source>
        <dbReference type="ARBA" id="ARBA00022927"/>
    </source>
</evidence>
<evidence type="ECO:0000256" key="8">
    <source>
        <dbReference type="ARBA" id="ARBA00022989"/>
    </source>
</evidence>
<evidence type="ECO:0000256" key="12">
    <source>
        <dbReference type="ARBA" id="ARBA00026028"/>
    </source>
</evidence>
<comment type="subunit">
    <text evidence="12">Interacts with the Sec translocase complex via SecD. Specifically interacts with transmembrane segments of nascent integral membrane proteins during membrane integration.</text>
</comment>
<dbReference type="InterPro" id="IPR028055">
    <property type="entry name" value="YidC/Oxa/ALB_C"/>
</dbReference>
<evidence type="ECO:0000256" key="6">
    <source>
        <dbReference type="ARBA" id="ARBA00022692"/>
    </source>
</evidence>
<keyword evidence="5" id="KW-1003">Cell membrane</keyword>
<evidence type="ECO:0000256" key="13">
    <source>
        <dbReference type="ARBA" id="ARBA00031538"/>
    </source>
</evidence>
<evidence type="ECO:0000256" key="9">
    <source>
        <dbReference type="ARBA" id="ARBA00023136"/>
    </source>
</evidence>
<evidence type="ECO:0000256" key="14">
    <source>
        <dbReference type="ARBA" id="ARBA00033245"/>
    </source>
</evidence>
<dbReference type="NCBIfam" id="NF002899">
    <property type="entry name" value="PRK03449.1"/>
    <property type="match status" value="1"/>
</dbReference>